<dbReference type="Pfam" id="PF18281">
    <property type="entry name" value="BILBO1_N"/>
    <property type="match status" value="1"/>
</dbReference>
<evidence type="ECO:0000313" key="3">
    <source>
        <dbReference type="Proteomes" id="UP000195570"/>
    </source>
</evidence>
<keyword evidence="3" id="KW-1185">Reference proteome</keyword>
<comment type="caution">
    <text evidence="2">The sequence shown here is derived from an EMBL/GenBank/DDBJ whole genome shotgun (WGS) entry which is preliminary data.</text>
</comment>
<dbReference type="SMR" id="A0A1G4I6Q4"/>
<evidence type="ECO:0000313" key="2">
    <source>
        <dbReference type="EMBL" id="SCU67641.1"/>
    </source>
</evidence>
<accession>A0A1G4I6Q4</accession>
<dbReference type="VEuPathDB" id="TriTrypDB:TEOVI_000676200"/>
<dbReference type="EMBL" id="CZPT02000790">
    <property type="protein sequence ID" value="SCU67641.1"/>
    <property type="molecule type" value="Genomic_DNA"/>
</dbReference>
<protein>
    <recommendedName>
        <fullName evidence="1">BILBO1 N-terminal domain-containing protein</fullName>
    </recommendedName>
</protein>
<dbReference type="Gene3D" id="3.10.20.650">
    <property type="match status" value="1"/>
</dbReference>
<sequence length="271" mass="30378">MMGGISICVATDCDGEKVNLRFLFDAAGPSVSRLLNYSTTAFNNYFRLKGISRAFAVNSAVVFNDVHCTWDRLERTTQLLHNSQVYLFQPDTLDIPAAIPEPYEGEPLLSADCYLPLRGATISTPIPAIKRIAPQRFASPKGGEKTRFSSPLMFRWAGANKSPVGFRRTNSVSFDDCVNDRSRHNRSCSHSFSKDIHSTGISDDSSYLLHQNGGRGTDKHYSSFSSGGSILREEREKIEFQLSLPLDEMRRCVREETRRLDTTISTPIKRI</sequence>
<dbReference type="GeneID" id="92380696"/>
<feature type="domain" description="BILBO1 N-terminal" evidence="1">
    <location>
        <begin position="16"/>
        <end position="104"/>
    </location>
</feature>
<organism evidence="2 3">
    <name type="scientific">Trypanosoma equiperdum</name>
    <dbReference type="NCBI Taxonomy" id="5694"/>
    <lineage>
        <taxon>Eukaryota</taxon>
        <taxon>Discoba</taxon>
        <taxon>Euglenozoa</taxon>
        <taxon>Kinetoplastea</taxon>
        <taxon>Metakinetoplastina</taxon>
        <taxon>Trypanosomatida</taxon>
        <taxon>Trypanosomatidae</taxon>
        <taxon>Trypanosoma</taxon>
    </lineage>
</organism>
<dbReference type="Proteomes" id="UP000195570">
    <property type="component" value="Unassembled WGS sequence"/>
</dbReference>
<proteinExistence type="predicted"/>
<dbReference type="RefSeq" id="XP_067078926.1">
    <property type="nucleotide sequence ID" value="XM_067222825.1"/>
</dbReference>
<name>A0A1G4I6Q4_TRYEQ</name>
<reference evidence="2" key="1">
    <citation type="submission" date="2016-09" db="EMBL/GenBank/DDBJ databases">
        <authorList>
            <person name="Hebert L."/>
            <person name="Moumen B."/>
        </authorList>
    </citation>
    <scope>NUCLEOTIDE SEQUENCE [LARGE SCALE GENOMIC DNA]</scope>
    <source>
        <strain evidence="2">OVI</strain>
    </source>
</reference>
<evidence type="ECO:0000259" key="1">
    <source>
        <dbReference type="Pfam" id="PF18281"/>
    </source>
</evidence>
<dbReference type="AlphaFoldDB" id="A0A1G4I6Q4"/>
<dbReference type="InterPro" id="IPR040747">
    <property type="entry name" value="BILBO1_N"/>
</dbReference>
<gene>
    <name evidence="2" type="ORF">TEOVI_000676200</name>
</gene>